<dbReference type="SUPFAM" id="SSF81901">
    <property type="entry name" value="HCP-like"/>
    <property type="match status" value="1"/>
</dbReference>
<dbReference type="Proteomes" id="UP001073227">
    <property type="component" value="Unassembled WGS sequence"/>
</dbReference>
<organism evidence="2 3">
    <name type="scientific">Hoeflea algicola</name>
    <dbReference type="NCBI Taxonomy" id="2983763"/>
    <lineage>
        <taxon>Bacteria</taxon>
        <taxon>Pseudomonadati</taxon>
        <taxon>Pseudomonadota</taxon>
        <taxon>Alphaproteobacteria</taxon>
        <taxon>Hyphomicrobiales</taxon>
        <taxon>Rhizobiaceae</taxon>
        <taxon>Hoeflea</taxon>
    </lineage>
</organism>
<reference evidence="2" key="1">
    <citation type="submission" date="2022-10" db="EMBL/GenBank/DDBJ databases">
        <title>Hoeflea sp. G2-23, isolated from marine algae.</title>
        <authorList>
            <person name="Kristyanto S."/>
            <person name="Kim J.M."/>
            <person name="Jeon C.O."/>
        </authorList>
    </citation>
    <scope>NUCLEOTIDE SEQUENCE</scope>
    <source>
        <strain evidence="2">G2-23</strain>
    </source>
</reference>
<dbReference type="InterPro" id="IPR011990">
    <property type="entry name" value="TPR-like_helical_dom_sf"/>
</dbReference>
<dbReference type="PANTHER" id="PTHR11102:SF160">
    <property type="entry name" value="ERAD-ASSOCIATED E3 UBIQUITIN-PROTEIN LIGASE COMPONENT HRD3"/>
    <property type="match status" value="1"/>
</dbReference>
<feature type="signal peptide" evidence="1">
    <location>
        <begin position="1"/>
        <end position="20"/>
    </location>
</feature>
<keyword evidence="3" id="KW-1185">Reference proteome</keyword>
<evidence type="ECO:0000256" key="1">
    <source>
        <dbReference type="SAM" id="SignalP"/>
    </source>
</evidence>
<proteinExistence type="predicted"/>
<evidence type="ECO:0000313" key="3">
    <source>
        <dbReference type="Proteomes" id="UP001073227"/>
    </source>
</evidence>
<keyword evidence="1" id="KW-0732">Signal</keyword>
<dbReference type="InterPro" id="IPR006597">
    <property type="entry name" value="Sel1-like"/>
</dbReference>
<dbReference type="Gene3D" id="1.25.40.10">
    <property type="entry name" value="Tetratricopeptide repeat domain"/>
    <property type="match status" value="1"/>
</dbReference>
<comment type="caution">
    <text evidence="2">The sequence shown here is derived from an EMBL/GenBank/DDBJ whole genome shotgun (WGS) entry which is preliminary data.</text>
</comment>
<dbReference type="InterPro" id="IPR050767">
    <property type="entry name" value="Sel1_AlgK"/>
</dbReference>
<dbReference type="PANTHER" id="PTHR11102">
    <property type="entry name" value="SEL-1-LIKE PROTEIN"/>
    <property type="match status" value="1"/>
</dbReference>
<gene>
    <name evidence="2" type="ORF">OEG84_07385</name>
</gene>
<sequence length="156" mass="17467">MKRFVLSVWLLLATAGFAVAGPFEDGWAAYEKDDYSEAVTHYRIAAEQGDARAQTMLGVAYDNGWWGVPQDYVEAAKWYRMAAEQGNASAQNSLGWAYKNGKGVPRDFVFAYMWFNLAASQGDAAAVKNRHSVANNLYGDQIAEAKRMAREWKPRQ</sequence>
<dbReference type="RefSeq" id="WP_267653142.1">
    <property type="nucleotide sequence ID" value="NZ_JAOVZR010000001.1"/>
</dbReference>
<dbReference type="EMBL" id="JAOVZR010000001">
    <property type="protein sequence ID" value="MCY0147540.1"/>
    <property type="molecule type" value="Genomic_DNA"/>
</dbReference>
<protein>
    <submittedName>
        <fullName evidence="2">Sel1 repeat family protein</fullName>
    </submittedName>
</protein>
<accession>A0ABT3Z6Y4</accession>
<evidence type="ECO:0000313" key="2">
    <source>
        <dbReference type="EMBL" id="MCY0147540.1"/>
    </source>
</evidence>
<feature type="chain" id="PRO_5047412035" evidence="1">
    <location>
        <begin position="21"/>
        <end position="156"/>
    </location>
</feature>
<dbReference type="SMART" id="SM00671">
    <property type="entry name" value="SEL1"/>
    <property type="match status" value="3"/>
</dbReference>
<name>A0ABT3Z6Y4_9HYPH</name>
<dbReference type="Pfam" id="PF08238">
    <property type="entry name" value="Sel1"/>
    <property type="match status" value="3"/>
</dbReference>